<keyword evidence="7 15" id="KW-0227">DNA damage</keyword>
<feature type="binding site" evidence="15">
    <location>
        <position position="202"/>
    </location>
    <ligand>
        <name>NAD(+)</name>
        <dbReference type="ChEBI" id="CHEBI:57540"/>
    </ligand>
</feature>
<dbReference type="HAMAP" id="MF_01588">
    <property type="entry name" value="DNA_ligase_A"/>
    <property type="match status" value="1"/>
</dbReference>
<reference evidence="18 19" key="1">
    <citation type="journal article" date="2011" name="J. Bacteriol.">
        <title>Genome sequence of the ethanol-producing Zymomonas mobilis subsp. mobilis lectotype strain ATCC 10988.</title>
        <authorList>
            <person name="Pappas K.M."/>
            <person name="Kouvelis V.N."/>
            <person name="Saunders E."/>
            <person name="Brettin T.S."/>
            <person name="Bruce D."/>
            <person name="Detter C."/>
            <person name="Balakireva M."/>
            <person name="Han C.S."/>
            <person name="Savvakis G."/>
            <person name="Kyrpides N.C."/>
            <person name="Typas M.A."/>
        </authorList>
    </citation>
    <scope>NUCLEOTIDE SEQUENCE [LARGE SCALE GENOMIC DNA]</scope>
    <source>
        <strain evidence="19">ATCC 10988 / DSM 424 / CCUG 17860 / LMG 404 / NCIMB 8938 / NRRL B-806 / ZM1</strain>
    </source>
</reference>
<dbReference type="Pfam" id="PF03120">
    <property type="entry name" value="OB_DNA_ligase"/>
    <property type="match status" value="1"/>
</dbReference>
<keyword evidence="6 15" id="KW-0479">Metal-binding</keyword>
<comment type="catalytic activity">
    <reaction evidence="13 15 16">
        <text>NAD(+) + (deoxyribonucleotide)n-3'-hydroxyl + 5'-phospho-(deoxyribonucleotide)m = (deoxyribonucleotide)n+m + AMP + beta-nicotinamide D-nucleotide.</text>
        <dbReference type="EC" id="6.5.1.2"/>
    </reaction>
</comment>
<feature type="binding site" evidence="15">
    <location>
        <position position="342"/>
    </location>
    <ligand>
        <name>NAD(+)</name>
        <dbReference type="ChEBI" id="CHEBI:57540"/>
    </ligand>
</feature>
<dbReference type="GO" id="GO:0003911">
    <property type="term" value="F:DNA ligase (NAD+) activity"/>
    <property type="evidence" value="ECO:0007669"/>
    <property type="project" value="UniProtKB-UniRule"/>
</dbReference>
<evidence type="ECO:0000259" key="17">
    <source>
        <dbReference type="PROSITE" id="PS50172"/>
    </source>
</evidence>
<dbReference type="InterPro" id="IPR013840">
    <property type="entry name" value="DNAligase_N"/>
</dbReference>
<dbReference type="AlphaFoldDB" id="A0A0H3FYH9"/>
<dbReference type="EC" id="6.5.1.2" evidence="2 15"/>
<dbReference type="SUPFAM" id="SSF50249">
    <property type="entry name" value="Nucleic acid-binding proteins"/>
    <property type="match status" value="1"/>
</dbReference>
<dbReference type="InterPro" id="IPR010994">
    <property type="entry name" value="RuvA_2-like"/>
</dbReference>
<dbReference type="OrthoDB" id="9759736at2"/>
<evidence type="ECO:0000256" key="7">
    <source>
        <dbReference type="ARBA" id="ARBA00022763"/>
    </source>
</evidence>
<dbReference type="InterPro" id="IPR001679">
    <property type="entry name" value="DNA_ligase"/>
</dbReference>
<keyword evidence="8 15" id="KW-0862">Zinc</keyword>
<evidence type="ECO:0000256" key="8">
    <source>
        <dbReference type="ARBA" id="ARBA00022833"/>
    </source>
</evidence>
<dbReference type="GO" id="GO:0005829">
    <property type="term" value="C:cytosol"/>
    <property type="evidence" value="ECO:0007669"/>
    <property type="project" value="TreeGrafter"/>
</dbReference>
<protein>
    <recommendedName>
        <fullName evidence="3 15">DNA ligase</fullName>
        <ecNumber evidence="2 15">6.5.1.2</ecNumber>
    </recommendedName>
    <alternativeName>
        <fullName evidence="15">Polydeoxyribonucleotide synthase [NAD(+)]</fullName>
    </alternativeName>
</protein>
<dbReference type="CDD" id="cd00114">
    <property type="entry name" value="LIGANc"/>
    <property type="match status" value="1"/>
</dbReference>
<dbReference type="SUPFAM" id="SSF56091">
    <property type="entry name" value="DNA ligase/mRNA capping enzyme, catalytic domain"/>
    <property type="match status" value="1"/>
</dbReference>
<evidence type="ECO:0000256" key="4">
    <source>
        <dbReference type="ARBA" id="ARBA00022598"/>
    </source>
</evidence>
<dbReference type="Pfam" id="PF03119">
    <property type="entry name" value="DNA_ligase_ZBD"/>
    <property type="match status" value="1"/>
</dbReference>
<comment type="similarity">
    <text evidence="14 15">Belongs to the NAD-dependent DNA ligase family. LigA subfamily.</text>
</comment>
<evidence type="ECO:0000313" key="19">
    <source>
        <dbReference type="Proteomes" id="UP000001494"/>
    </source>
</evidence>
<dbReference type="FunFam" id="3.30.470.30:FF:000001">
    <property type="entry name" value="DNA ligase"/>
    <property type="match status" value="1"/>
</dbReference>
<keyword evidence="4 15" id="KW-0436">Ligase</keyword>
<dbReference type="Pfam" id="PF12826">
    <property type="entry name" value="HHH_2"/>
    <property type="match status" value="1"/>
</dbReference>
<name>A0A0H3FYH9_ZYMMA</name>
<dbReference type="Gene3D" id="2.40.50.140">
    <property type="entry name" value="Nucleic acid-binding proteins"/>
    <property type="match status" value="1"/>
</dbReference>
<dbReference type="GO" id="GO:0046872">
    <property type="term" value="F:metal ion binding"/>
    <property type="evidence" value="ECO:0007669"/>
    <property type="project" value="UniProtKB-KW"/>
</dbReference>
<feature type="binding site" evidence="15">
    <location>
        <position position="142"/>
    </location>
    <ligand>
        <name>NAD(+)</name>
        <dbReference type="ChEBI" id="CHEBI:57540"/>
    </ligand>
</feature>
<comment type="cofactor">
    <cofactor evidence="15">
        <name>Mg(2+)</name>
        <dbReference type="ChEBI" id="CHEBI:18420"/>
    </cofactor>
    <cofactor evidence="15">
        <name>Mn(2+)</name>
        <dbReference type="ChEBI" id="CHEBI:29035"/>
    </cofactor>
</comment>
<dbReference type="Pfam" id="PF01653">
    <property type="entry name" value="DNA_ligase_aden"/>
    <property type="match status" value="1"/>
</dbReference>
<dbReference type="Pfam" id="PF00533">
    <property type="entry name" value="BRCT"/>
    <property type="match status" value="1"/>
</dbReference>
<dbReference type="Gene3D" id="1.10.150.20">
    <property type="entry name" value="5' to 3' exonuclease, C-terminal subdomain"/>
    <property type="match status" value="2"/>
</dbReference>
<keyword evidence="9 15" id="KW-0460">Magnesium</keyword>
<feature type="binding site" evidence="15">
    <location>
        <begin position="59"/>
        <end position="63"/>
    </location>
    <ligand>
        <name>NAD(+)</name>
        <dbReference type="ChEBI" id="CHEBI:57540"/>
    </ligand>
</feature>
<evidence type="ECO:0000256" key="2">
    <source>
        <dbReference type="ARBA" id="ARBA00012722"/>
    </source>
</evidence>
<dbReference type="SMART" id="SM00292">
    <property type="entry name" value="BRCT"/>
    <property type="match status" value="1"/>
</dbReference>
<dbReference type="InterPro" id="IPR012340">
    <property type="entry name" value="NA-bd_OB-fold"/>
</dbReference>
<dbReference type="NCBIfam" id="TIGR00575">
    <property type="entry name" value="dnlj"/>
    <property type="match status" value="1"/>
</dbReference>
<evidence type="ECO:0000256" key="15">
    <source>
        <dbReference type="HAMAP-Rule" id="MF_01588"/>
    </source>
</evidence>
<dbReference type="InterPro" id="IPR018239">
    <property type="entry name" value="DNA_ligase_AS"/>
</dbReference>
<evidence type="ECO:0000256" key="1">
    <source>
        <dbReference type="ARBA" id="ARBA00004067"/>
    </source>
</evidence>
<evidence type="ECO:0000256" key="12">
    <source>
        <dbReference type="ARBA" id="ARBA00023211"/>
    </source>
</evidence>
<feature type="binding site" evidence="15">
    <location>
        <position position="165"/>
    </location>
    <ligand>
        <name>NAD(+)</name>
        <dbReference type="ChEBI" id="CHEBI:57540"/>
    </ligand>
</feature>
<dbReference type="FunFam" id="2.40.50.140:FF:000012">
    <property type="entry name" value="DNA ligase"/>
    <property type="match status" value="1"/>
</dbReference>
<comment type="function">
    <text evidence="1 15">DNA ligase that catalyzes the formation of phosphodiester linkages between 5'-phosphoryl and 3'-hydroxyl groups in double-stranded DNA using NAD as a coenzyme and as the energy source for the reaction. It is essential for DNA replication and repair of damaged DNA.</text>
</comment>
<feature type="binding site" evidence="15">
    <location>
        <position position="437"/>
    </location>
    <ligand>
        <name>Zn(2+)</name>
        <dbReference type="ChEBI" id="CHEBI:29105"/>
    </ligand>
</feature>
<evidence type="ECO:0000256" key="11">
    <source>
        <dbReference type="ARBA" id="ARBA00023204"/>
    </source>
</evidence>
<keyword evidence="12 15" id="KW-0464">Manganese</keyword>
<dbReference type="PIRSF" id="PIRSF001604">
    <property type="entry name" value="LigA"/>
    <property type="match status" value="1"/>
</dbReference>
<feature type="binding site" evidence="15">
    <location>
        <position position="434"/>
    </location>
    <ligand>
        <name>Zn(2+)</name>
        <dbReference type="ChEBI" id="CHEBI:29105"/>
    </ligand>
</feature>
<evidence type="ECO:0000256" key="13">
    <source>
        <dbReference type="ARBA" id="ARBA00034005"/>
    </source>
</evidence>
<dbReference type="PROSITE" id="PS01056">
    <property type="entry name" value="DNA_LIGASE_N2"/>
    <property type="match status" value="1"/>
</dbReference>
<evidence type="ECO:0000256" key="9">
    <source>
        <dbReference type="ARBA" id="ARBA00022842"/>
    </source>
</evidence>
<dbReference type="InterPro" id="IPR013839">
    <property type="entry name" value="DNAligase_adenylation"/>
</dbReference>
<dbReference type="InterPro" id="IPR036420">
    <property type="entry name" value="BRCT_dom_sf"/>
</dbReference>
<dbReference type="GO" id="GO:0006281">
    <property type="term" value="P:DNA repair"/>
    <property type="evidence" value="ECO:0007669"/>
    <property type="project" value="UniProtKB-KW"/>
</dbReference>
<dbReference type="eggNOG" id="COG0272">
    <property type="taxonomic scope" value="Bacteria"/>
</dbReference>
<dbReference type="InterPro" id="IPR004149">
    <property type="entry name" value="Znf_DNAligase_C4"/>
</dbReference>
<feature type="domain" description="BRCT" evidence="17">
    <location>
        <begin position="645"/>
        <end position="717"/>
    </location>
</feature>
<dbReference type="EMBL" id="CP002850">
    <property type="protein sequence ID" value="AEH62741.1"/>
    <property type="molecule type" value="Genomic_DNA"/>
</dbReference>
<evidence type="ECO:0000256" key="3">
    <source>
        <dbReference type="ARBA" id="ARBA00013308"/>
    </source>
</evidence>
<evidence type="ECO:0000256" key="14">
    <source>
        <dbReference type="ARBA" id="ARBA00060881"/>
    </source>
</evidence>
<sequence>MNADIDLFSYLNPEKQDLSALAPKDLSREQAVIELERLANLISHYDHLYHDKDNPAVPDSEYDALVLRNRRIEQFFPDLIRPDSPSKKVGSRPNSRLPKIAHRAAMLSLDNGFLDQDVEDFLGRVRRFFNLKENQAVICTVEPKIDGLSCSLRYEKGILTQAVTRGDGVIGEDVTPNVRVIDDIPKTLKGDNWPEIIEIRGEVYMAKSDFAALNARQTEENKKLFANPRNAAAGSLRQLDPNITARRSLRFLAHGWGEATSLPADTQYGMMKMIESYGLSVSNLLARADNIGQMLDFYQKIEAERADLDFDIDGVVYKLDQLDWQQRFGFSARAPRFALAHKFPAEKAQTTLLDIEIQVGRTGVLTPVAKLEPVTVGGVVVSSATLHNSDEIERLGARPGDRVLVQRAGDVIPQIVENLTSDVDRPIWHFPHRCPVCDSVARREEGEVAWRCTGGLICPAQRVERLCHFVSRTAFEIEGLGKSHIESFFADKLIETPADIFRLFQKRQLLIEREGWGELSVDNLISAIDKRRKVPFDRFLFALGIRHVGAVTARDLAKSYQTWDNFKAAIDEAAHLRTILQPSSEESEEKYQKRVDKELISFFHIPNMGGKIIRSLLDFFAETHNSDVVSDLLQEVQIEPLYFELASSPLSGKIIVFTGSLQKITRDEAKRQAENLGAKVASSVSKKTNLVVAGEAAGSKLSKAKELDISIIDEDRWHRIVENDGQDSIKI</sequence>
<evidence type="ECO:0000256" key="16">
    <source>
        <dbReference type="RuleBase" id="RU000618"/>
    </source>
</evidence>
<keyword evidence="11 15" id="KW-0234">DNA repair</keyword>
<proteinExistence type="inferred from homology"/>
<feature type="binding site" evidence="15">
    <location>
        <begin position="108"/>
        <end position="109"/>
    </location>
    <ligand>
        <name>NAD(+)</name>
        <dbReference type="ChEBI" id="CHEBI:57540"/>
    </ligand>
</feature>
<feature type="binding site" evidence="15">
    <location>
        <position position="458"/>
    </location>
    <ligand>
        <name>Zn(2+)</name>
        <dbReference type="ChEBI" id="CHEBI:29105"/>
    </ligand>
</feature>
<dbReference type="InterPro" id="IPR004150">
    <property type="entry name" value="NAD_DNA_ligase_OB"/>
</dbReference>
<dbReference type="Gene3D" id="1.10.287.610">
    <property type="entry name" value="Helix hairpin bin"/>
    <property type="match status" value="1"/>
</dbReference>
<evidence type="ECO:0000313" key="18">
    <source>
        <dbReference type="EMBL" id="AEH62741.1"/>
    </source>
</evidence>
<dbReference type="HOGENOM" id="CLU_007764_2_1_5"/>
<dbReference type="CDD" id="cd17748">
    <property type="entry name" value="BRCT_DNA_ligase_like"/>
    <property type="match status" value="1"/>
</dbReference>
<dbReference type="Gene3D" id="3.40.50.10190">
    <property type="entry name" value="BRCT domain"/>
    <property type="match status" value="1"/>
</dbReference>
<evidence type="ECO:0000256" key="5">
    <source>
        <dbReference type="ARBA" id="ARBA00022705"/>
    </source>
</evidence>
<dbReference type="InterPro" id="IPR041663">
    <property type="entry name" value="DisA/LigA_HHH"/>
</dbReference>
<keyword evidence="5 15" id="KW-0235">DNA replication</keyword>
<dbReference type="RefSeq" id="WP_014500776.1">
    <property type="nucleotide sequence ID" value="NC_017262.1"/>
</dbReference>
<dbReference type="SMART" id="SM00532">
    <property type="entry name" value="LIGANc"/>
    <property type="match status" value="1"/>
</dbReference>
<dbReference type="NCBIfam" id="NF005932">
    <property type="entry name" value="PRK07956.1"/>
    <property type="match status" value="1"/>
</dbReference>
<dbReference type="PROSITE" id="PS50172">
    <property type="entry name" value="BRCT"/>
    <property type="match status" value="1"/>
</dbReference>
<dbReference type="Gene3D" id="3.30.470.30">
    <property type="entry name" value="DNA ligase/mRNA capping enzyme"/>
    <property type="match status" value="1"/>
</dbReference>
<feature type="binding site" evidence="15">
    <location>
        <position position="318"/>
    </location>
    <ligand>
        <name>NAD(+)</name>
        <dbReference type="ChEBI" id="CHEBI:57540"/>
    </ligand>
</feature>
<organism evidence="18 19">
    <name type="scientific">Zymomonas mobilis subsp. mobilis (strain ATCC 10988 / DSM 424 / LMG 404 / NCIMB 8938 / NRRL B-806 / ZM1)</name>
    <dbReference type="NCBI Taxonomy" id="555217"/>
    <lineage>
        <taxon>Bacteria</taxon>
        <taxon>Pseudomonadati</taxon>
        <taxon>Pseudomonadota</taxon>
        <taxon>Alphaproteobacteria</taxon>
        <taxon>Sphingomonadales</taxon>
        <taxon>Zymomonadaceae</taxon>
        <taxon>Zymomonas</taxon>
    </lineage>
</organism>
<dbReference type="GO" id="GO:0006260">
    <property type="term" value="P:DNA replication"/>
    <property type="evidence" value="ECO:0007669"/>
    <property type="project" value="UniProtKB-KW"/>
</dbReference>
<dbReference type="SUPFAM" id="SSF52113">
    <property type="entry name" value="BRCT domain"/>
    <property type="match status" value="1"/>
</dbReference>
<dbReference type="SUPFAM" id="SSF47781">
    <property type="entry name" value="RuvA domain 2-like"/>
    <property type="match status" value="1"/>
</dbReference>
<gene>
    <name evidence="15" type="primary">ligA</name>
    <name evidence="18" type="ordered locus">Zmob_0906</name>
</gene>
<comment type="caution">
    <text evidence="15">Lacks conserved residue(s) required for the propagation of feature annotation.</text>
</comment>
<dbReference type="Gene3D" id="6.20.10.30">
    <property type="match status" value="1"/>
</dbReference>
<evidence type="ECO:0000256" key="10">
    <source>
        <dbReference type="ARBA" id="ARBA00023027"/>
    </source>
</evidence>
<dbReference type="PANTHER" id="PTHR23389:SF9">
    <property type="entry name" value="DNA LIGASE"/>
    <property type="match status" value="1"/>
</dbReference>
<dbReference type="PROSITE" id="PS01055">
    <property type="entry name" value="DNA_LIGASE_N1"/>
    <property type="match status" value="1"/>
</dbReference>
<dbReference type="PANTHER" id="PTHR23389">
    <property type="entry name" value="CHROMOSOME TRANSMISSION FIDELITY FACTOR 18"/>
    <property type="match status" value="1"/>
</dbReference>
<accession>A0A0H3FYH9</accession>
<feature type="active site" description="N6-AMP-lysine intermediate" evidence="15">
    <location>
        <position position="144"/>
    </location>
</feature>
<dbReference type="InterPro" id="IPR033136">
    <property type="entry name" value="DNA_ligase_CS"/>
</dbReference>
<keyword evidence="10 15" id="KW-0520">NAD</keyword>
<dbReference type="KEGG" id="zmm:Zmob_0906"/>
<evidence type="ECO:0000256" key="6">
    <source>
        <dbReference type="ARBA" id="ARBA00022723"/>
    </source>
</evidence>
<dbReference type="InterPro" id="IPR001357">
    <property type="entry name" value="BRCT_dom"/>
</dbReference>
<dbReference type="Proteomes" id="UP000001494">
    <property type="component" value="Chromosome"/>
</dbReference>